<feature type="compositionally biased region" description="Basic residues" evidence="1">
    <location>
        <begin position="226"/>
        <end position="235"/>
    </location>
</feature>
<dbReference type="GeneID" id="36516490"/>
<keyword evidence="3" id="KW-1185">Reference proteome</keyword>
<accession>A0A2T0FJE4</accession>
<organism evidence="2 3">
    <name type="scientific">Wickerhamiella sorbophila</name>
    <dbReference type="NCBI Taxonomy" id="45607"/>
    <lineage>
        <taxon>Eukaryota</taxon>
        <taxon>Fungi</taxon>
        <taxon>Dikarya</taxon>
        <taxon>Ascomycota</taxon>
        <taxon>Saccharomycotina</taxon>
        <taxon>Dipodascomycetes</taxon>
        <taxon>Dipodascales</taxon>
        <taxon>Trichomonascaceae</taxon>
        <taxon>Wickerhamiella</taxon>
    </lineage>
</organism>
<name>A0A2T0FJE4_9ASCO</name>
<sequence>MSHNTHETMSYYDSIGLLALCDAIDSVEGIPFQAAAPPRLPHEPINNGRLNVALPGPYPPVSHSKSSFPQHPLLTHVPPAATSSPSGTMSYAQSQRNAFSQFSGPGQRGDGMPPTLLSQRPNQAPGTLLGRSNADNYGNYPAPPGASSGPPPASSYSAASGPRPQGAQRMPVSSSSASPAPASGSGAQYRQEECPHCGRLFKGPKASTHKQQHIRRLHPNDYTPKRGGKKRVTDL</sequence>
<dbReference type="OrthoDB" id="3981229at2759"/>
<dbReference type="AlphaFoldDB" id="A0A2T0FJE4"/>
<comment type="caution">
    <text evidence="2">The sequence shown here is derived from an EMBL/GenBank/DDBJ whole genome shotgun (WGS) entry which is preliminary data.</text>
</comment>
<feature type="compositionally biased region" description="Polar residues" evidence="1">
    <location>
        <begin position="81"/>
        <end position="104"/>
    </location>
</feature>
<gene>
    <name evidence="2" type="ORF">B9G98_02742</name>
</gene>
<feature type="compositionally biased region" description="Pro residues" evidence="1">
    <location>
        <begin position="141"/>
        <end position="153"/>
    </location>
</feature>
<dbReference type="Proteomes" id="UP000238350">
    <property type="component" value="Unassembled WGS sequence"/>
</dbReference>
<dbReference type="RefSeq" id="XP_024665067.1">
    <property type="nucleotide sequence ID" value="XM_024809299.1"/>
</dbReference>
<feature type="region of interest" description="Disordered" evidence="1">
    <location>
        <begin position="56"/>
        <end position="235"/>
    </location>
</feature>
<dbReference type="EMBL" id="NDIQ01000021">
    <property type="protein sequence ID" value="PRT55122.1"/>
    <property type="molecule type" value="Genomic_DNA"/>
</dbReference>
<protein>
    <submittedName>
        <fullName evidence="2">Uncharacterized protein</fullName>
    </submittedName>
</protein>
<feature type="compositionally biased region" description="Polar residues" evidence="1">
    <location>
        <begin position="116"/>
        <end position="125"/>
    </location>
</feature>
<reference evidence="2 3" key="1">
    <citation type="submission" date="2017-04" db="EMBL/GenBank/DDBJ databases">
        <title>Genome sequencing of [Candida] sorbophila.</title>
        <authorList>
            <person name="Ahn J.O."/>
        </authorList>
    </citation>
    <scope>NUCLEOTIDE SEQUENCE [LARGE SCALE GENOMIC DNA]</scope>
    <source>
        <strain evidence="2 3">DS02</strain>
    </source>
</reference>
<feature type="compositionally biased region" description="Low complexity" evidence="1">
    <location>
        <begin position="173"/>
        <end position="187"/>
    </location>
</feature>
<evidence type="ECO:0000313" key="2">
    <source>
        <dbReference type="EMBL" id="PRT55122.1"/>
    </source>
</evidence>
<proteinExistence type="predicted"/>
<evidence type="ECO:0000313" key="3">
    <source>
        <dbReference type="Proteomes" id="UP000238350"/>
    </source>
</evidence>
<evidence type="ECO:0000256" key="1">
    <source>
        <dbReference type="SAM" id="MobiDB-lite"/>
    </source>
</evidence>
<feature type="compositionally biased region" description="Basic residues" evidence="1">
    <location>
        <begin position="207"/>
        <end position="217"/>
    </location>
</feature>